<comment type="caution">
    <text evidence="3">The sequence shown here is derived from an EMBL/GenBank/DDBJ whole genome shotgun (WGS) entry which is preliminary data.</text>
</comment>
<dbReference type="Gene3D" id="3.90.1200.10">
    <property type="match status" value="1"/>
</dbReference>
<dbReference type="Pfam" id="PF01636">
    <property type="entry name" value="APH"/>
    <property type="match status" value="1"/>
</dbReference>
<evidence type="ECO:0000313" key="4">
    <source>
        <dbReference type="Proteomes" id="UP000275356"/>
    </source>
</evidence>
<dbReference type="Gene3D" id="3.30.200.20">
    <property type="entry name" value="Phosphorylase Kinase, domain 1"/>
    <property type="match status" value="1"/>
</dbReference>
<feature type="compositionally biased region" description="Gly residues" evidence="1">
    <location>
        <begin position="329"/>
        <end position="339"/>
    </location>
</feature>
<dbReference type="SUPFAM" id="SSF56112">
    <property type="entry name" value="Protein kinase-like (PK-like)"/>
    <property type="match status" value="1"/>
</dbReference>
<dbReference type="PANTHER" id="PTHR21310">
    <property type="entry name" value="AMINOGLYCOSIDE PHOSPHOTRANSFERASE-RELATED-RELATED"/>
    <property type="match status" value="1"/>
</dbReference>
<dbReference type="EMBL" id="RKHQ01000001">
    <property type="protein sequence ID" value="ROR97211.1"/>
    <property type="molecule type" value="Genomic_DNA"/>
</dbReference>
<keyword evidence="4" id="KW-1185">Reference proteome</keyword>
<dbReference type="InterPro" id="IPR002575">
    <property type="entry name" value="Aminoglycoside_PTrfase"/>
</dbReference>
<dbReference type="OrthoDB" id="5490445at2"/>
<sequence length="364" mass="38417">MTHKLDVTPTQIAAVLRPIGVPERIERLTGGMFAAAYRVTLADGGRVVVKATATDPRRLCRYELGIARTEVEVYRTLAGRGLPVPAVVLTDFGHDVVAGDVVVTAHLPGTPWIELDLDEEGAARARRALGGFMADLHRVPAPAFGYPAAESGLRAQDWPTAFEAMVEAIVQDATDVGVVLPVDRIRATVRAHRGALRVVTAPAVVHTDLWPANVFLDDDLAIVGVIDTERTVWGDPLLDLIGVDQLGLFDVDGDLLAGDTEAGGVLAQQLATPTGPARFALYRLYFSLILVAEVDVRGYDDAWVPEHRVRVRGLLDAALDRLDELAAAGAGGTGRQGPGVPGPGRVAPVDDGGPGAVLGSGTRP</sequence>
<evidence type="ECO:0000256" key="1">
    <source>
        <dbReference type="SAM" id="MobiDB-lite"/>
    </source>
</evidence>
<accession>A0A3N2DBN5</accession>
<keyword evidence="3" id="KW-0808">Transferase</keyword>
<gene>
    <name evidence="3" type="ORF">EDD28_1807</name>
</gene>
<reference evidence="3 4" key="1">
    <citation type="submission" date="2018-11" db="EMBL/GenBank/DDBJ databases">
        <title>Sequencing the genomes of 1000 actinobacteria strains.</title>
        <authorList>
            <person name="Klenk H.-P."/>
        </authorList>
    </citation>
    <scope>NUCLEOTIDE SEQUENCE [LARGE SCALE GENOMIC DNA]</scope>
    <source>
        <strain evidence="3 4">DSM 13521</strain>
    </source>
</reference>
<dbReference type="InterPro" id="IPR011009">
    <property type="entry name" value="Kinase-like_dom_sf"/>
</dbReference>
<dbReference type="AlphaFoldDB" id="A0A3N2DBN5"/>
<proteinExistence type="predicted"/>
<feature type="region of interest" description="Disordered" evidence="1">
    <location>
        <begin position="329"/>
        <end position="364"/>
    </location>
</feature>
<dbReference type="PANTHER" id="PTHR21310:SF15">
    <property type="entry name" value="AMINOGLYCOSIDE PHOSPHOTRANSFERASE DOMAIN-CONTAINING PROTEIN"/>
    <property type="match status" value="1"/>
</dbReference>
<dbReference type="GO" id="GO:0016740">
    <property type="term" value="F:transferase activity"/>
    <property type="evidence" value="ECO:0007669"/>
    <property type="project" value="UniProtKB-KW"/>
</dbReference>
<organism evidence="3 4">
    <name type="scientific">Salana multivorans</name>
    <dbReference type="NCBI Taxonomy" id="120377"/>
    <lineage>
        <taxon>Bacteria</taxon>
        <taxon>Bacillati</taxon>
        <taxon>Actinomycetota</taxon>
        <taxon>Actinomycetes</taxon>
        <taxon>Micrococcales</taxon>
        <taxon>Beutenbergiaceae</taxon>
        <taxon>Salana</taxon>
    </lineage>
</organism>
<dbReference type="InterPro" id="IPR051678">
    <property type="entry name" value="AGP_Transferase"/>
</dbReference>
<dbReference type="RefSeq" id="WP_123739293.1">
    <property type="nucleotide sequence ID" value="NZ_RKHQ01000001.1"/>
</dbReference>
<name>A0A3N2DBN5_9MICO</name>
<evidence type="ECO:0000313" key="3">
    <source>
        <dbReference type="EMBL" id="ROR97211.1"/>
    </source>
</evidence>
<evidence type="ECO:0000259" key="2">
    <source>
        <dbReference type="Pfam" id="PF01636"/>
    </source>
</evidence>
<protein>
    <submittedName>
        <fullName evidence="3">Phosphotransferase family enzyme</fullName>
    </submittedName>
</protein>
<feature type="domain" description="Aminoglycoside phosphotransferase" evidence="2">
    <location>
        <begin position="25"/>
        <end position="242"/>
    </location>
</feature>
<dbReference type="Proteomes" id="UP000275356">
    <property type="component" value="Unassembled WGS sequence"/>
</dbReference>